<name>A0ABU5XV77_9MYCO</name>
<accession>A0ABU5XV77</accession>
<dbReference type="Proteomes" id="UP001298593">
    <property type="component" value="Unassembled WGS sequence"/>
</dbReference>
<organism evidence="2 3">
    <name type="scientific">[Mycobacterium] nativiensis</name>
    <dbReference type="NCBI Taxonomy" id="2855503"/>
    <lineage>
        <taxon>Bacteria</taxon>
        <taxon>Bacillati</taxon>
        <taxon>Actinomycetota</taxon>
        <taxon>Actinomycetes</taxon>
        <taxon>Mycobacteriales</taxon>
        <taxon>Mycobacteriaceae</taxon>
        <taxon>Mycolicibacter</taxon>
    </lineage>
</organism>
<evidence type="ECO:0000256" key="1">
    <source>
        <dbReference type="SAM" id="SignalP"/>
    </source>
</evidence>
<feature type="signal peptide" evidence="1">
    <location>
        <begin position="1"/>
        <end position="20"/>
    </location>
</feature>
<dbReference type="Gene3D" id="3.30.565.40">
    <property type="entry name" value="Fervidobacterium nodosum Rt17-B1 like"/>
    <property type="match status" value="1"/>
</dbReference>
<keyword evidence="3" id="KW-1185">Reference proteome</keyword>
<dbReference type="EMBL" id="JAYJJU010000007">
    <property type="protein sequence ID" value="MEB3031828.1"/>
    <property type="molecule type" value="Genomic_DNA"/>
</dbReference>
<dbReference type="RefSeq" id="WP_329779983.1">
    <property type="nucleotide sequence ID" value="NZ_JAYJJU010000007.1"/>
</dbReference>
<gene>
    <name evidence="2" type="ORF">KV113_09685</name>
</gene>
<proteinExistence type="predicted"/>
<feature type="chain" id="PRO_5045332962" evidence="1">
    <location>
        <begin position="21"/>
        <end position="254"/>
    </location>
</feature>
<evidence type="ECO:0000313" key="3">
    <source>
        <dbReference type="Proteomes" id="UP001298593"/>
    </source>
</evidence>
<comment type="caution">
    <text evidence="2">The sequence shown here is derived from an EMBL/GenBank/DDBJ whole genome shotgun (WGS) entry which is preliminary data.</text>
</comment>
<reference evidence="2 3" key="1">
    <citation type="submission" date="2023-12" db="EMBL/GenBank/DDBJ databases">
        <title>Description of new species of Mycobacterium terrae complex isolated from sewage at the Sao Paulo Zoological Park Foundation in Brazil.</title>
        <authorList>
            <person name="Romagnoli C.L."/>
            <person name="Conceicao E.C."/>
            <person name="Machado E."/>
            <person name="Barreto L.B.P.F."/>
            <person name="Sharma A."/>
            <person name="Silva N.M."/>
            <person name="Marques L.E."/>
            <person name="Juliana M.A."/>
            <person name="Lourenco M.C.S."/>
            <person name="Digiampietri L.A."/>
            <person name="Suffys P.N."/>
            <person name="Viana-Niero C."/>
        </authorList>
    </citation>
    <scope>NUCLEOTIDE SEQUENCE [LARGE SCALE GENOMIC DNA]</scope>
    <source>
        <strain evidence="2 3">MYC340</strain>
    </source>
</reference>
<sequence length="254" mass="27294">MAGGAVLITCALFTPATAAADNPCGDVLGGDWSFQDGACTTSVTSVREANMTMSVGLPLELTDDPTAGPPIRSYLAGRTEAWRKNAATMVRASDSSLDYQAFSRGSLRSVVFHEFQQTVGNMANNGYRTFTFDLSRGRQVQLADLVKPGVDPLTALPPLIRPYLSEALDRAAPPHDPGTYPFTPAEFEPQPDGSGYAGDYRAFAVTPDELILYLPDLPMTHENPWPTDRLVWSMDGGTVTVRVPLTALTPVLAI</sequence>
<evidence type="ECO:0000313" key="2">
    <source>
        <dbReference type="EMBL" id="MEB3031828.1"/>
    </source>
</evidence>
<keyword evidence="1" id="KW-0732">Signal</keyword>
<protein>
    <submittedName>
        <fullName evidence="2">RsiV family protein</fullName>
    </submittedName>
</protein>